<feature type="binding site" evidence="23">
    <location>
        <position position="176"/>
    </location>
    <ligand>
        <name>substrate</name>
    </ligand>
</feature>
<feature type="transmembrane region" description="Helical" evidence="26">
    <location>
        <begin position="27"/>
        <end position="45"/>
    </location>
</feature>
<feature type="disulfide bond" evidence="25">
    <location>
        <begin position="342"/>
        <end position="365"/>
    </location>
</feature>
<feature type="binding site" evidence="24">
    <location>
        <position position="281"/>
    </location>
    <ligand>
        <name>Mn(2+)</name>
        <dbReference type="ChEBI" id="CHEBI:29035"/>
    </ligand>
</feature>
<keyword evidence="14 26" id="KW-0472">Membrane</keyword>
<keyword evidence="9 26" id="KW-0812">Transmembrane</keyword>
<evidence type="ECO:0000256" key="12">
    <source>
        <dbReference type="ARBA" id="ARBA00022989"/>
    </source>
</evidence>
<dbReference type="GO" id="GO:0009312">
    <property type="term" value="P:oligosaccharide biosynthetic process"/>
    <property type="evidence" value="ECO:0007669"/>
    <property type="project" value="InterPro"/>
</dbReference>
<comment type="cofactor">
    <cofactor evidence="1 24">
        <name>Mn(2+)</name>
        <dbReference type="ChEBI" id="CHEBI:29035"/>
    </cofactor>
</comment>
<evidence type="ECO:0000256" key="8">
    <source>
        <dbReference type="ARBA" id="ARBA00022679"/>
    </source>
</evidence>
<keyword evidence="13" id="KW-0333">Golgi apparatus</keyword>
<evidence type="ECO:0000256" key="22">
    <source>
        <dbReference type="ARBA" id="ARBA00093257"/>
    </source>
</evidence>
<evidence type="ECO:0000256" key="15">
    <source>
        <dbReference type="ARBA" id="ARBA00023157"/>
    </source>
</evidence>
<dbReference type="Pfam" id="PF05060">
    <property type="entry name" value="MGAT2"/>
    <property type="match status" value="1"/>
</dbReference>
<dbReference type="GO" id="GO:0000139">
    <property type="term" value="C:Golgi membrane"/>
    <property type="evidence" value="ECO:0007669"/>
    <property type="project" value="UniProtKB-SubCell"/>
</dbReference>
<evidence type="ECO:0000256" key="1">
    <source>
        <dbReference type="ARBA" id="ARBA00001936"/>
    </source>
</evidence>
<evidence type="ECO:0000256" key="19">
    <source>
        <dbReference type="ARBA" id="ARBA00031203"/>
    </source>
</evidence>
<keyword evidence="15 25" id="KW-1015">Disulfide bond</keyword>
<keyword evidence="10 24" id="KW-0479">Metal-binding</keyword>
<keyword evidence="28" id="KW-1185">Reference proteome</keyword>
<feature type="binding site" evidence="23">
    <location>
        <begin position="145"/>
        <end position="149"/>
    </location>
    <ligand>
        <name>substrate</name>
    </ligand>
</feature>
<reference evidence="27" key="1">
    <citation type="submission" date="2020-11" db="EMBL/GenBank/DDBJ databases">
        <authorList>
            <person name="Tran Van P."/>
        </authorList>
    </citation>
    <scope>NUCLEOTIDE SEQUENCE</scope>
</reference>
<accession>A0A7R9GG42</accession>
<dbReference type="GO" id="GO:0008455">
    <property type="term" value="F:alpha-1,6-mannosylglycoprotein 2-beta-N-acetylglucosaminyltransferase activity"/>
    <property type="evidence" value="ECO:0007669"/>
    <property type="project" value="UniProtKB-EC"/>
</dbReference>
<evidence type="ECO:0000256" key="17">
    <source>
        <dbReference type="ARBA" id="ARBA00023211"/>
    </source>
</evidence>
<sequence>MDRRRLPGPSAVLRWAKQSVVRRLRRFIPLISAVPFLALIVFMLARSDYDPGTASLPEICQTPPKMQRLQQSFPYAVPPELEKFLLPDHNTSVPVFNSSNSTVPFRQWSVSEVSDLVRLSNAAQVIHNEDAFGPVDNATLVIVVQVHSRVEYLRHLVVSLAQAQGIEDALVIFSHDLFDAEINELVGRIDFCRFAQIFFPFSIQLHPDEFPGQDPRDCPPLLKRSEAEKLGCRNAQWPDKYGHYRQADLSQIKHHWWWKAWYLFEGGFKALEGDLIFLEEDHWVVKDLLHTYRLLKQESKMHCPECAIISLGNQVEITQWISSKHNIGMAFGRKTWNSVKGCAKQFCLFDDYNWDWSLMYIGMTCTRPNLLTLNLKSSRVFHVGECVTAVCLALTTIFEILAIGIHHKKASCDVGPVLKLVNEQVRQYANLFPESLKFRRATYKVKAPKGNGGWGDYRDRALCLNLTAGMWT</sequence>
<dbReference type="PANTHER" id="PTHR12871:SF0">
    <property type="entry name" value="ALPHA-1,6-MANNOSYL-GLYCOPROTEIN 2-BETA-N-ACETYLGLUCOSAMINYLTRANSFERASE"/>
    <property type="match status" value="1"/>
</dbReference>
<evidence type="ECO:0000256" key="3">
    <source>
        <dbReference type="ARBA" id="ARBA00004922"/>
    </source>
</evidence>
<dbReference type="PANTHER" id="PTHR12871">
    <property type="entry name" value="BETA-1,2-N-ACETYLGLUCOSAMINYLTRANSFERASE II"/>
    <property type="match status" value="1"/>
</dbReference>
<comment type="catalytic activity">
    <reaction evidence="22">
        <text>an N(4)-{beta-D-GlcNAc-(1-&gt;2)-alpha-D-Man-(1-&gt;3)-[alpha-D-Man-(1-&gt;6)]-beta-D-Man-(1-&gt;4)-beta-D-GlcNAc-(1-&gt;4)-beta-D-GlcNAc}-L-asparaginyl-[protein] + UDP-N-acetyl-alpha-D-glucosamine = N(4)-{beta-D-GlcNAc-(1-&gt;2)-alpha-D-Man-(1-&gt;3)-[beta-D-GlcNAc-(1-&gt;2)-alpha-D-Man-(1-&gt;6)]-beta-D-Man-(1-&gt;4)-beta-D-GlcNAc-(1-&gt;4)-beta-D-GlcNAc}-L-asparaginyl-[protein] + UDP + H(+)</text>
        <dbReference type="Rhea" id="RHEA:12941"/>
        <dbReference type="Rhea" id="RHEA-COMP:13526"/>
        <dbReference type="Rhea" id="RHEA-COMP:14369"/>
        <dbReference type="ChEBI" id="CHEBI:15378"/>
        <dbReference type="ChEBI" id="CHEBI:57705"/>
        <dbReference type="ChEBI" id="CHEBI:58223"/>
        <dbReference type="ChEBI" id="CHEBI:60615"/>
        <dbReference type="ChEBI" id="CHEBI:60651"/>
        <dbReference type="EC" id="2.4.1.143"/>
    </reaction>
</comment>
<evidence type="ECO:0000256" key="14">
    <source>
        <dbReference type="ARBA" id="ARBA00023136"/>
    </source>
</evidence>
<evidence type="ECO:0000256" key="25">
    <source>
        <dbReference type="PIRSR" id="PIRSR607754-3"/>
    </source>
</evidence>
<keyword evidence="8" id="KW-0808">Transferase</keyword>
<keyword evidence="17 24" id="KW-0464">Manganese</keyword>
<evidence type="ECO:0000256" key="9">
    <source>
        <dbReference type="ARBA" id="ARBA00022692"/>
    </source>
</evidence>
<evidence type="ECO:0000256" key="21">
    <source>
        <dbReference type="ARBA" id="ARBA00032915"/>
    </source>
</evidence>
<evidence type="ECO:0000256" key="26">
    <source>
        <dbReference type="SAM" id="Phobius"/>
    </source>
</evidence>
<evidence type="ECO:0000256" key="23">
    <source>
        <dbReference type="PIRSR" id="PIRSR607754-1"/>
    </source>
</evidence>
<evidence type="ECO:0000256" key="2">
    <source>
        <dbReference type="ARBA" id="ARBA00004323"/>
    </source>
</evidence>
<evidence type="ECO:0000256" key="7">
    <source>
        <dbReference type="ARBA" id="ARBA00022676"/>
    </source>
</evidence>
<comment type="similarity">
    <text evidence="4">Belongs to the glycosyltransferase 16 (GT16) protein family.</text>
</comment>
<feature type="binding site" evidence="24">
    <location>
        <position position="382"/>
    </location>
    <ligand>
        <name>Mn(2+)</name>
        <dbReference type="ChEBI" id="CHEBI:29035"/>
    </ligand>
</feature>
<evidence type="ECO:0000256" key="5">
    <source>
        <dbReference type="ARBA" id="ARBA00012613"/>
    </source>
</evidence>
<keyword evidence="12 26" id="KW-1133">Transmembrane helix</keyword>
<evidence type="ECO:0000256" key="18">
    <source>
        <dbReference type="ARBA" id="ARBA00029663"/>
    </source>
</evidence>
<dbReference type="EC" id="2.4.1.143" evidence="5"/>
<comment type="subcellular location">
    <subcellularLocation>
        <location evidence="2">Golgi apparatus membrane</location>
        <topology evidence="2">Single-pass type II membrane protein</topology>
    </subcellularLocation>
</comment>
<evidence type="ECO:0000256" key="13">
    <source>
        <dbReference type="ARBA" id="ARBA00023034"/>
    </source>
</evidence>
<evidence type="ECO:0000313" key="27">
    <source>
        <dbReference type="EMBL" id="CAD7279836.1"/>
    </source>
</evidence>
<dbReference type="GO" id="GO:0046872">
    <property type="term" value="F:metal ion binding"/>
    <property type="evidence" value="ECO:0007669"/>
    <property type="project" value="UniProtKB-KW"/>
</dbReference>
<dbReference type="InterPro" id="IPR029044">
    <property type="entry name" value="Nucleotide-diphossugar_trans"/>
</dbReference>
<feature type="disulfide bond" evidence="25">
    <location>
        <begin position="218"/>
        <end position="232"/>
    </location>
</feature>
<organism evidence="27">
    <name type="scientific">Notodromas monacha</name>
    <dbReference type="NCBI Taxonomy" id="399045"/>
    <lineage>
        <taxon>Eukaryota</taxon>
        <taxon>Metazoa</taxon>
        <taxon>Ecdysozoa</taxon>
        <taxon>Arthropoda</taxon>
        <taxon>Crustacea</taxon>
        <taxon>Oligostraca</taxon>
        <taxon>Ostracoda</taxon>
        <taxon>Podocopa</taxon>
        <taxon>Podocopida</taxon>
        <taxon>Cypridocopina</taxon>
        <taxon>Cypridoidea</taxon>
        <taxon>Cyprididae</taxon>
        <taxon>Notodromas</taxon>
    </lineage>
</organism>
<dbReference type="EMBL" id="OA883849">
    <property type="protein sequence ID" value="CAD7279836.1"/>
    <property type="molecule type" value="Genomic_DNA"/>
</dbReference>
<protein>
    <recommendedName>
        <fullName evidence="6">Alpha-1,6-mannosyl-glycoprotein 2-beta-N-acetylglucosaminyltransferase</fullName>
        <ecNumber evidence="5">2.4.1.143</ecNumber>
    </recommendedName>
    <alternativeName>
        <fullName evidence="21">Beta-1,2-N-acetylglucosaminyltransferase II</fullName>
    </alternativeName>
    <alternativeName>
        <fullName evidence="20">GlcNAc-T II</fullName>
    </alternativeName>
    <alternativeName>
        <fullName evidence="19">Mannoside acetylglucosaminyltransferase 2</fullName>
    </alternativeName>
    <alternativeName>
        <fullName evidence="18">N-glycosyl-oligosaccharide-glycoprotein N-acetylglucosaminyltransferase II</fullName>
    </alternativeName>
</protein>
<dbReference type="Proteomes" id="UP000678499">
    <property type="component" value="Unassembled WGS sequence"/>
</dbReference>
<feature type="disulfide bond" evidence="25">
    <location>
        <begin position="303"/>
        <end position="306"/>
    </location>
</feature>
<evidence type="ECO:0000256" key="4">
    <source>
        <dbReference type="ARBA" id="ARBA00011011"/>
    </source>
</evidence>
<evidence type="ECO:0000256" key="10">
    <source>
        <dbReference type="ARBA" id="ARBA00022723"/>
    </source>
</evidence>
<evidence type="ECO:0000256" key="24">
    <source>
        <dbReference type="PIRSR" id="PIRSR607754-2"/>
    </source>
</evidence>
<dbReference type="UniPathway" id="UPA00378"/>
<keyword evidence="16" id="KW-0325">Glycoprotein</keyword>
<gene>
    <name evidence="27" type="ORF">NMOB1V02_LOCUS7500</name>
</gene>
<evidence type="ECO:0000256" key="20">
    <source>
        <dbReference type="ARBA" id="ARBA00032552"/>
    </source>
</evidence>
<keyword evidence="11" id="KW-0735">Signal-anchor</keyword>
<comment type="pathway">
    <text evidence="3">Protein modification; protein glycosylation.</text>
</comment>
<name>A0A7R9GG42_9CRUS</name>
<evidence type="ECO:0000313" key="28">
    <source>
        <dbReference type="Proteomes" id="UP000678499"/>
    </source>
</evidence>
<keyword evidence="7" id="KW-0328">Glycosyltransferase</keyword>
<evidence type="ECO:0000256" key="6">
    <source>
        <dbReference type="ARBA" id="ARBA00014817"/>
    </source>
</evidence>
<dbReference type="InterPro" id="IPR007754">
    <property type="entry name" value="GlcNAc_II"/>
</dbReference>
<dbReference type="Gene3D" id="3.90.550.10">
    <property type="entry name" value="Spore Coat Polysaccharide Biosynthesis Protein SpsA, Chain A"/>
    <property type="match status" value="1"/>
</dbReference>
<dbReference type="GO" id="GO:0006487">
    <property type="term" value="P:protein N-linked glycosylation"/>
    <property type="evidence" value="ECO:0007669"/>
    <property type="project" value="TreeGrafter"/>
</dbReference>
<feature type="disulfide bond" evidence="25">
    <location>
        <begin position="347"/>
        <end position="463"/>
    </location>
</feature>
<dbReference type="EMBL" id="CAJPEX010001812">
    <property type="protein sequence ID" value="CAG0919988.1"/>
    <property type="molecule type" value="Genomic_DNA"/>
</dbReference>
<dbReference type="AlphaFoldDB" id="A0A7R9GG42"/>
<feature type="binding site" evidence="23">
    <location>
        <begin position="251"/>
        <end position="255"/>
    </location>
    <ligand>
        <name>substrate</name>
    </ligand>
</feature>
<dbReference type="OrthoDB" id="6019616at2759"/>
<evidence type="ECO:0000256" key="11">
    <source>
        <dbReference type="ARBA" id="ARBA00022968"/>
    </source>
</evidence>
<proteinExistence type="inferred from homology"/>
<dbReference type="GO" id="GO:0005795">
    <property type="term" value="C:Golgi stack"/>
    <property type="evidence" value="ECO:0007669"/>
    <property type="project" value="InterPro"/>
</dbReference>
<evidence type="ECO:0000256" key="16">
    <source>
        <dbReference type="ARBA" id="ARBA00023180"/>
    </source>
</evidence>